<name>D9J0R1_9CAUD</name>
<dbReference type="KEGG" id="vg:10359144"/>
<dbReference type="InterPro" id="IPR036390">
    <property type="entry name" value="WH_DNA-bd_sf"/>
</dbReference>
<dbReference type="Gene3D" id="1.10.10.10">
    <property type="entry name" value="Winged helix-like DNA-binding domain superfamily/Winged helix DNA-binding domain"/>
    <property type="match status" value="1"/>
</dbReference>
<reference evidence="1 2" key="1">
    <citation type="journal article" date="2010" name="J. Bacteriol.">
        <title>Brochothrix thermosphacta bacteriophages feature heterogeneous and highly mosaic genomes and utilize unique prophage insertion sites.</title>
        <authorList>
            <person name="Kilcher S."/>
            <person name="Loessner M.J."/>
            <person name="Klumpp J."/>
        </authorList>
    </citation>
    <scope>NUCLEOTIDE SEQUENCE [LARGE SCALE GENOMIC DNA]</scope>
</reference>
<keyword evidence="2" id="KW-1185">Reference proteome</keyword>
<sequence>MEWTAQSKLTNASENMLDALAEFVEIFEGFAIVRSTRSTLANMVGKTNKTITRTLQRMEKEGLLVMESRAGRCGGIVVKFEPGVLQFEKVPNIWVSPTEEDKKILEQALPIQNNGKRKPKGKRRTKAEMMQARADILAGDTKNAQLNKSMELFGIQKLTWDMLKETDNPDESLDALLLALMYDQFRLAYYEYYRIKKIVHFGRRVPPPVLPKKFFGSRQWALCLKLSRLLADENLDADNYLGFVFDRFRYRHEEGGSKQGFPSLEHIVSDIYVKAYRESKKNLGAVVEGLTMLPSNRMGNPNITAIAKLRRTNELLESKGLVKEAHPIHLLDKTFGNDRNVTKQKKQVQAYHDELRAEVDPQLTEREKEVLYSFLEDNYTFLSGRSTWATHINPSIAVSMPSVARSVDKELTKRLGNQGEITIERYRQSRGYASAKEVGMDVKLGINATEDDETEFLVTNGMLIGTFVTPETVFHLMVAGRICLERAGKHYSLEETKEVLQKVQDAVPLNKYGYLDLPKIYDKYPDVKCGDINVLNNLEIRDVESPYVKEKGPTISAEEAIRLVNLALDI</sequence>
<accession>D9J0R1</accession>
<dbReference type="EMBL" id="HM242243">
    <property type="protein sequence ID" value="ADJ53148.1"/>
    <property type="molecule type" value="Genomic_DNA"/>
</dbReference>
<dbReference type="SUPFAM" id="SSF46785">
    <property type="entry name" value="Winged helix' DNA-binding domain"/>
    <property type="match status" value="1"/>
</dbReference>
<dbReference type="RefSeq" id="YP_004301447.1">
    <property type="nucleotide sequence ID" value="NC_015253.1"/>
</dbReference>
<evidence type="ECO:0000313" key="1">
    <source>
        <dbReference type="EMBL" id="ADJ53148.1"/>
    </source>
</evidence>
<dbReference type="Proteomes" id="UP000000331">
    <property type="component" value="Segment"/>
</dbReference>
<evidence type="ECO:0000313" key="2">
    <source>
        <dbReference type="Proteomes" id="UP000000331"/>
    </source>
</evidence>
<protein>
    <submittedName>
        <fullName evidence="1">Gp114</fullName>
    </submittedName>
</protein>
<proteinExistence type="predicted"/>
<dbReference type="GeneID" id="10359144"/>
<organism evidence="1 2">
    <name type="scientific">Brochothrix phage A9</name>
    <dbReference type="NCBI Taxonomy" id="857312"/>
    <lineage>
        <taxon>Viruses</taxon>
        <taxon>Duplodnaviria</taxon>
        <taxon>Heunggongvirae</taxon>
        <taxon>Uroviricota</taxon>
        <taxon>Caudoviricetes</taxon>
        <taxon>Herelleviridae</taxon>
        <taxon>Klumppvirus</taxon>
        <taxon>Klumppvirus A9</taxon>
    </lineage>
</organism>
<dbReference type="InterPro" id="IPR036388">
    <property type="entry name" value="WH-like_DNA-bd_sf"/>
</dbReference>
<dbReference type="OrthoDB" id="1444at10239"/>